<dbReference type="SUPFAM" id="SSF56784">
    <property type="entry name" value="HAD-like"/>
    <property type="match status" value="1"/>
</dbReference>
<evidence type="ECO:0000256" key="1">
    <source>
        <dbReference type="ARBA" id="ARBA00004496"/>
    </source>
</evidence>
<protein>
    <recommendedName>
        <fullName evidence="6 7">D,D-heptose 1,7-bisphosphate phosphatase</fullName>
        <ecNumber evidence="7">3.1.3.-</ecNumber>
    </recommendedName>
</protein>
<dbReference type="EC" id="3.1.3.-" evidence="7"/>
<comment type="similarity">
    <text evidence="7">Belongs to the gmhB family.</text>
</comment>
<evidence type="ECO:0000256" key="2">
    <source>
        <dbReference type="ARBA" id="ARBA00022490"/>
    </source>
</evidence>
<evidence type="ECO:0000256" key="7">
    <source>
        <dbReference type="PIRNR" id="PIRNR004682"/>
    </source>
</evidence>
<dbReference type="NCBIfam" id="NF006506">
    <property type="entry name" value="PRK08942.1"/>
    <property type="match status" value="1"/>
</dbReference>
<accession>A0ABR9D8D2</accession>
<dbReference type="CDD" id="cd07503">
    <property type="entry name" value="HAD_HisB-N"/>
    <property type="match status" value="1"/>
</dbReference>
<dbReference type="PANTHER" id="PTHR42891:SF1">
    <property type="entry name" value="D-GLYCERO-BETA-D-MANNO-HEPTOSE-1,7-BISPHOSPHATE 7-PHOSPHATASE"/>
    <property type="match status" value="1"/>
</dbReference>
<dbReference type="InterPro" id="IPR006549">
    <property type="entry name" value="HAD-SF_hydro_IIIA"/>
</dbReference>
<dbReference type="InterPro" id="IPR036412">
    <property type="entry name" value="HAD-like_sf"/>
</dbReference>
<evidence type="ECO:0000256" key="4">
    <source>
        <dbReference type="ARBA" id="ARBA00022801"/>
    </source>
</evidence>
<keyword evidence="4 7" id="KW-0378">Hydrolase</keyword>
<proteinExistence type="inferred from homology"/>
<dbReference type="RefSeq" id="WP_192392240.1">
    <property type="nucleotide sequence ID" value="NZ_CAJHIU010000001.1"/>
</dbReference>
<organism evidence="8 9">
    <name type="scientific">Methylomonas fluvii</name>
    <dbReference type="NCBI Taxonomy" id="1854564"/>
    <lineage>
        <taxon>Bacteria</taxon>
        <taxon>Pseudomonadati</taxon>
        <taxon>Pseudomonadota</taxon>
        <taxon>Gammaproteobacteria</taxon>
        <taxon>Methylococcales</taxon>
        <taxon>Methylococcaceae</taxon>
        <taxon>Methylomonas</taxon>
    </lineage>
</organism>
<dbReference type="InterPro" id="IPR023214">
    <property type="entry name" value="HAD_sf"/>
</dbReference>
<sequence length="180" mass="19598">MTERYVILDRDGTINVDSDDFIKSPEEWLPLAGSLEAIALLNRHGYKVVVITNQSGIARGLFDLATLAAIHAKMLQLTSLADGHIEAIYFCPHGPKDTCDCRKPQDGLFQRFAADTQADLSRTYAIGDSLRDIQAAESAGAKPILVRTGKGEKTAIDNPLLNVPIFDNLYDAATHIISTS</sequence>
<dbReference type="InterPro" id="IPR004446">
    <property type="entry name" value="Heptose_bisP_phosphatase"/>
</dbReference>
<dbReference type="Proteomes" id="UP000641152">
    <property type="component" value="Unassembled WGS sequence"/>
</dbReference>
<evidence type="ECO:0000313" key="8">
    <source>
        <dbReference type="EMBL" id="MBD9359343.1"/>
    </source>
</evidence>
<keyword evidence="9" id="KW-1185">Reference proteome</keyword>
<gene>
    <name evidence="8" type="primary">gmhB</name>
    <name evidence="8" type="ORF">EBB_02030</name>
</gene>
<evidence type="ECO:0000256" key="6">
    <source>
        <dbReference type="ARBA" id="ARBA00031828"/>
    </source>
</evidence>
<reference evidence="8 9" key="1">
    <citation type="submission" date="2020-09" db="EMBL/GenBank/DDBJ databases">
        <title>Methylomonas albis sp. nov. and Methylomonas fluvii sp. nov.: Two cold-adapted methanotrophs from the River Elbe and an amended description of Methylovulum psychrotolerans strain Eb1.</title>
        <authorList>
            <person name="Bussmann I.K."/>
            <person name="Klings K.-W."/>
            <person name="Warnstedt J."/>
            <person name="Hoppert M."/>
            <person name="Saborowski A."/>
            <person name="Horn F."/>
            <person name="Liebner S."/>
        </authorList>
    </citation>
    <scope>NUCLEOTIDE SEQUENCE [LARGE SCALE GENOMIC DNA]</scope>
    <source>
        <strain evidence="8 9">EbB</strain>
    </source>
</reference>
<comment type="caution">
    <text evidence="8">The sequence shown here is derived from an EMBL/GenBank/DDBJ whole genome shotgun (WGS) entry which is preliminary data.</text>
</comment>
<keyword evidence="5 7" id="KW-0119">Carbohydrate metabolism</keyword>
<dbReference type="Pfam" id="PF13242">
    <property type="entry name" value="Hydrolase_like"/>
    <property type="match status" value="1"/>
</dbReference>
<dbReference type="PANTHER" id="PTHR42891">
    <property type="entry name" value="D-GLYCERO-BETA-D-MANNO-HEPTOSE-1,7-BISPHOSPHATE 7-PHOSPHATASE"/>
    <property type="match status" value="1"/>
</dbReference>
<dbReference type="GO" id="GO:0034200">
    <property type="term" value="F:D-glycero-beta-D-manno-heptose 1,7-bisphosphate 7-phosphatase activity"/>
    <property type="evidence" value="ECO:0007669"/>
    <property type="project" value="UniProtKB-EC"/>
</dbReference>
<name>A0ABR9D8D2_9GAMM</name>
<comment type="subcellular location">
    <subcellularLocation>
        <location evidence="1 7">Cytoplasm</location>
    </subcellularLocation>
</comment>
<dbReference type="NCBIfam" id="TIGR01662">
    <property type="entry name" value="HAD-SF-IIIA"/>
    <property type="match status" value="1"/>
</dbReference>
<evidence type="ECO:0000313" key="9">
    <source>
        <dbReference type="Proteomes" id="UP000641152"/>
    </source>
</evidence>
<keyword evidence="3" id="KW-0479">Metal-binding</keyword>
<dbReference type="PIRSF" id="PIRSF004682">
    <property type="entry name" value="GmhB"/>
    <property type="match status" value="1"/>
</dbReference>
<dbReference type="Gene3D" id="3.40.50.1000">
    <property type="entry name" value="HAD superfamily/HAD-like"/>
    <property type="match status" value="1"/>
</dbReference>
<keyword evidence="2 7" id="KW-0963">Cytoplasm</keyword>
<dbReference type="EMBL" id="JACXST010000001">
    <property type="protein sequence ID" value="MBD9359343.1"/>
    <property type="molecule type" value="Genomic_DNA"/>
</dbReference>
<evidence type="ECO:0000256" key="3">
    <source>
        <dbReference type="ARBA" id="ARBA00022723"/>
    </source>
</evidence>
<dbReference type="NCBIfam" id="TIGR01656">
    <property type="entry name" value="Histidinol-ppas"/>
    <property type="match status" value="1"/>
</dbReference>
<dbReference type="InterPro" id="IPR006543">
    <property type="entry name" value="Histidinol-phos"/>
</dbReference>
<evidence type="ECO:0000256" key="5">
    <source>
        <dbReference type="ARBA" id="ARBA00023277"/>
    </source>
</evidence>